<dbReference type="Pfam" id="PF00665">
    <property type="entry name" value="rve"/>
    <property type="match status" value="1"/>
</dbReference>
<dbReference type="Pfam" id="PF13333">
    <property type="entry name" value="rve_2"/>
    <property type="match status" value="1"/>
</dbReference>
<dbReference type="EMBL" id="JBHSXX010000001">
    <property type="protein sequence ID" value="MFC6870863.1"/>
    <property type="molecule type" value="Genomic_DNA"/>
</dbReference>
<dbReference type="InterPro" id="IPR001584">
    <property type="entry name" value="Integrase_cat-core"/>
</dbReference>
<dbReference type="NCBIfam" id="NF033516">
    <property type="entry name" value="transpos_IS3"/>
    <property type="match status" value="1"/>
</dbReference>
<dbReference type="InterPro" id="IPR002514">
    <property type="entry name" value="Transposase_8"/>
</dbReference>
<evidence type="ECO:0000259" key="3">
    <source>
        <dbReference type="PROSITE" id="PS50994"/>
    </source>
</evidence>
<reference evidence="4" key="1">
    <citation type="journal article" date="2014" name="Int. J. Syst. Evol. Microbiol.">
        <title>Complete genome of a new Firmicutes species belonging to the dominant human colonic microbiota ('Ruminococcus bicirculans') reveals two chromosomes and a selective capacity to utilize plant glucans.</title>
        <authorList>
            <consortium name="NISC Comparative Sequencing Program"/>
            <person name="Wegmann U."/>
            <person name="Louis P."/>
            <person name="Goesmann A."/>
            <person name="Henrissat B."/>
            <person name="Duncan S.H."/>
            <person name="Flint H.J."/>
        </authorList>
    </citation>
    <scope>NUCLEOTIDE SEQUENCE</scope>
    <source>
        <strain evidence="4">JCM 15899</strain>
    </source>
</reference>
<dbReference type="PANTHER" id="PTHR46889:SF5">
    <property type="entry name" value="INTEGRASE PROTEIN"/>
    <property type="match status" value="1"/>
</dbReference>
<dbReference type="Proteomes" id="UP001596337">
    <property type="component" value="Unassembled WGS sequence"/>
</dbReference>
<dbReference type="EMBL" id="JBHSXX010000001">
    <property type="protein sequence ID" value="MFC6869949.1"/>
    <property type="molecule type" value="Genomic_DNA"/>
</dbReference>
<dbReference type="Pfam" id="PF13276">
    <property type="entry name" value="HTH_21"/>
    <property type="match status" value="1"/>
</dbReference>
<evidence type="ECO:0000256" key="2">
    <source>
        <dbReference type="SAM" id="Coils"/>
    </source>
</evidence>
<dbReference type="Pfam" id="PF01527">
    <property type="entry name" value="HTH_Tnp_1"/>
    <property type="match status" value="1"/>
</dbReference>
<evidence type="ECO:0000313" key="8">
    <source>
        <dbReference type="EMBL" id="MFC6868758.1"/>
    </source>
</evidence>
<accession>A0ABW2BUN7</accession>
<organism evidence="4 14">
    <name type="scientific">Haloechinothrix salitolerans</name>
    <dbReference type="NCBI Taxonomy" id="926830"/>
    <lineage>
        <taxon>Bacteria</taxon>
        <taxon>Bacillati</taxon>
        <taxon>Actinomycetota</taxon>
        <taxon>Actinomycetes</taxon>
        <taxon>Pseudonocardiales</taxon>
        <taxon>Pseudonocardiaceae</taxon>
        <taxon>Haloechinothrix</taxon>
    </lineage>
</organism>
<comment type="function">
    <text evidence="1">Involved in the transposition of the insertion sequence.</text>
</comment>
<dbReference type="EMBL" id="JBHSXX010000001">
    <property type="protein sequence ID" value="MFC6867949.1"/>
    <property type="molecule type" value="Genomic_DNA"/>
</dbReference>
<proteinExistence type="predicted"/>
<reference evidence="14" key="2">
    <citation type="journal article" date="2019" name="Int. J. Syst. Evol. Microbiol.">
        <title>The Global Catalogue of Microorganisms (GCM) 10K type strain sequencing project: providing services to taxonomists for standard genome sequencing and annotation.</title>
        <authorList>
            <consortium name="The Broad Institute Genomics Platform"/>
            <consortium name="The Broad Institute Genome Sequencing Center for Infectious Disease"/>
            <person name="Wu L."/>
            <person name="Ma J."/>
        </authorList>
    </citation>
    <scope>NUCLEOTIDE SEQUENCE [LARGE SCALE GENOMIC DNA]</scope>
    <source>
        <strain evidence="14">KCTC 32255</strain>
    </source>
</reference>
<dbReference type="InterPro" id="IPR009057">
    <property type="entry name" value="Homeodomain-like_sf"/>
</dbReference>
<evidence type="ECO:0000313" key="11">
    <source>
        <dbReference type="EMBL" id="MFC6870309.1"/>
    </source>
</evidence>
<feature type="coiled-coil region" evidence="2">
    <location>
        <begin position="60"/>
        <end position="87"/>
    </location>
</feature>
<dbReference type="EMBL" id="JBHSXX010000001">
    <property type="protein sequence ID" value="MFC6870510.1"/>
    <property type="molecule type" value="Genomic_DNA"/>
</dbReference>
<dbReference type="EMBL" id="JBHSXX010000001">
    <property type="protein sequence ID" value="MFC6870309.1"/>
    <property type="molecule type" value="Genomic_DNA"/>
</dbReference>
<evidence type="ECO:0000313" key="4">
    <source>
        <dbReference type="EMBL" id="MFC6866731.1"/>
    </source>
</evidence>
<reference evidence="4" key="3">
    <citation type="submission" date="2024-09" db="EMBL/GenBank/DDBJ databases">
        <authorList>
            <person name="Sun Q."/>
            <person name="Mori K."/>
        </authorList>
    </citation>
    <scope>NUCLEOTIDE SEQUENCE</scope>
    <source>
        <strain evidence="4">JCM 15899</strain>
    </source>
</reference>
<dbReference type="EMBL" id="JBHSXX010000001">
    <property type="protein sequence ID" value="MFC6868758.1"/>
    <property type="molecule type" value="Genomic_DNA"/>
</dbReference>
<evidence type="ECO:0000313" key="7">
    <source>
        <dbReference type="EMBL" id="MFC6867972.1"/>
    </source>
</evidence>
<dbReference type="EMBL" id="JBHSXX010000001">
    <property type="protein sequence ID" value="MFC6867946.1"/>
    <property type="molecule type" value="Genomic_DNA"/>
</dbReference>
<evidence type="ECO:0000313" key="10">
    <source>
        <dbReference type="EMBL" id="MFC6870144.1"/>
    </source>
</evidence>
<dbReference type="InterPro" id="IPR036397">
    <property type="entry name" value="RNaseH_sf"/>
</dbReference>
<evidence type="ECO:0000256" key="1">
    <source>
        <dbReference type="ARBA" id="ARBA00002286"/>
    </source>
</evidence>
<dbReference type="EMBL" id="JBHSXX010000001">
    <property type="protein sequence ID" value="MFC6866731.1"/>
    <property type="molecule type" value="Genomic_DNA"/>
</dbReference>
<dbReference type="SUPFAM" id="SSF53098">
    <property type="entry name" value="Ribonuclease H-like"/>
    <property type="match status" value="1"/>
</dbReference>
<dbReference type="Gene3D" id="3.30.420.10">
    <property type="entry name" value="Ribonuclease H-like superfamily/Ribonuclease H"/>
    <property type="match status" value="1"/>
</dbReference>
<keyword evidence="2" id="KW-0175">Coiled coil</keyword>
<dbReference type="EMBL" id="JBHSXX010000001">
    <property type="protein sequence ID" value="MFC6870144.1"/>
    <property type="molecule type" value="Genomic_DNA"/>
</dbReference>
<dbReference type="EMBL" id="JBHSXX010000001">
    <property type="protein sequence ID" value="MFC6867972.1"/>
    <property type="molecule type" value="Genomic_DNA"/>
</dbReference>
<evidence type="ECO:0000313" key="12">
    <source>
        <dbReference type="EMBL" id="MFC6870510.1"/>
    </source>
</evidence>
<dbReference type="InterPro" id="IPR025948">
    <property type="entry name" value="HTH-like_dom"/>
</dbReference>
<gene>
    <name evidence="4" type="ORF">ACFQGD_06185</name>
    <name evidence="5" type="ORF">ACFQGD_12380</name>
    <name evidence="6" type="ORF">ACFQGD_12395</name>
    <name evidence="7" type="ORF">ACFQGD_12510</name>
    <name evidence="8" type="ORF">ACFQGD_16580</name>
    <name evidence="9" type="ORF">ACFQGD_22660</name>
    <name evidence="10" type="ORF">ACFQGD_23675</name>
    <name evidence="11" type="ORF">ACFQGD_24530</name>
    <name evidence="12" type="ORF">ACFQGD_25580</name>
    <name evidence="13" type="ORF">ACFQGD_27420</name>
</gene>
<sequence length="399" mass="45965">MARKYQKYTPEFREQAAKLVVEGQRPIAEVAREYGLGETTLANWVKKYREDHAGDEPPLELSERAELAELRRRVREQEMELSFLKKGGSVLCEGAAVSEKYEFIAAEYAHNKGHNVADAPTLTQMLAWLDVSKSGYYEWFRRPPSATERRRELLKTKIETLFDLFGGTYGYRRIHAELVRAGERVDDETVRQLMREMGLVTVQLKPYRTTTVRSAEQPDGVPDLVERNFTANRPGAKLVGDITFISTWQGWLYLATVIDCFNNEVIGYAMADHMRTELVTDALDMAARNHTLESGCIMHSDRGTQYTSAEYRAKLDELDLRHSLGRTGICWDNALAESFFASLKNERVHHMVYPTRKRASTDIARYIELHYNRRRIHSALGYKTPHEVRNEYLNQQFAA</sequence>
<dbReference type="PROSITE" id="PS50994">
    <property type="entry name" value="INTEGRASE"/>
    <property type="match status" value="1"/>
</dbReference>
<name>A0ABW2BUN7_9PSEU</name>
<feature type="domain" description="Integrase catalytic" evidence="3">
    <location>
        <begin position="230"/>
        <end position="393"/>
    </location>
</feature>
<dbReference type="InterPro" id="IPR048020">
    <property type="entry name" value="Transpos_IS3"/>
</dbReference>
<keyword evidence="14" id="KW-1185">Reference proteome</keyword>
<evidence type="ECO:0000313" key="14">
    <source>
        <dbReference type="Proteomes" id="UP001596337"/>
    </source>
</evidence>
<dbReference type="Gene3D" id="1.10.10.60">
    <property type="entry name" value="Homeodomain-like"/>
    <property type="match status" value="1"/>
</dbReference>
<dbReference type="InterPro" id="IPR012337">
    <property type="entry name" value="RNaseH-like_sf"/>
</dbReference>
<protein>
    <submittedName>
        <fullName evidence="4">IS3 family transposase</fullName>
    </submittedName>
</protein>
<evidence type="ECO:0000313" key="6">
    <source>
        <dbReference type="EMBL" id="MFC6867949.1"/>
    </source>
</evidence>
<dbReference type="InterPro" id="IPR050900">
    <property type="entry name" value="Transposase_IS3/IS150/IS904"/>
</dbReference>
<evidence type="ECO:0000313" key="13">
    <source>
        <dbReference type="EMBL" id="MFC6870863.1"/>
    </source>
</evidence>
<evidence type="ECO:0000313" key="5">
    <source>
        <dbReference type="EMBL" id="MFC6867946.1"/>
    </source>
</evidence>
<dbReference type="SUPFAM" id="SSF46689">
    <property type="entry name" value="Homeodomain-like"/>
    <property type="match status" value="1"/>
</dbReference>
<dbReference type="RefSeq" id="WP_345398863.1">
    <property type="nucleotide sequence ID" value="NZ_BAABLA010000053.1"/>
</dbReference>
<dbReference type="PANTHER" id="PTHR46889">
    <property type="entry name" value="TRANSPOSASE INSF FOR INSERTION SEQUENCE IS3B-RELATED"/>
    <property type="match status" value="1"/>
</dbReference>
<comment type="caution">
    <text evidence="4">The sequence shown here is derived from an EMBL/GenBank/DDBJ whole genome shotgun (WGS) entry which is preliminary data.</text>
</comment>
<evidence type="ECO:0000313" key="9">
    <source>
        <dbReference type="EMBL" id="MFC6869949.1"/>
    </source>
</evidence>